<proteinExistence type="predicted"/>
<dbReference type="PROSITE" id="PS50011">
    <property type="entry name" value="PROTEIN_KINASE_DOM"/>
    <property type="match status" value="1"/>
</dbReference>
<dbReference type="CDD" id="cd00180">
    <property type="entry name" value="PKc"/>
    <property type="match status" value="1"/>
</dbReference>
<keyword evidence="3" id="KW-0418">Kinase</keyword>
<dbReference type="AlphaFoldDB" id="A0A370BJ79"/>
<protein>
    <submittedName>
        <fullName evidence="3">Kinase-like protein</fullName>
    </submittedName>
</protein>
<dbReference type="InterPro" id="IPR011009">
    <property type="entry name" value="Kinase-like_dom_sf"/>
</dbReference>
<gene>
    <name evidence="3" type="ORF">M747DRAFT_246636</name>
</gene>
<dbReference type="SMART" id="SM00220">
    <property type="entry name" value="S_TKc"/>
    <property type="match status" value="1"/>
</dbReference>
<evidence type="ECO:0000256" key="1">
    <source>
        <dbReference type="SAM" id="MobiDB-lite"/>
    </source>
</evidence>
<dbReference type="Gene3D" id="1.10.510.10">
    <property type="entry name" value="Transferase(Phosphotransferase) domain 1"/>
    <property type="match status" value="1"/>
</dbReference>
<organism evidence="3 4">
    <name type="scientific">Aspergillus niger ATCC 13496</name>
    <dbReference type="NCBI Taxonomy" id="1353008"/>
    <lineage>
        <taxon>Eukaryota</taxon>
        <taxon>Fungi</taxon>
        <taxon>Dikarya</taxon>
        <taxon>Ascomycota</taxon>
        <taxon>Pezizomycotina</taxon>
        <taxon>Eurotiomycetes</taxon>
        <taxon>Eurotiomycetidae</taxon>
        <taxon>Eurotiales</taxon>
        <taxon>Aspergillaceae</taxon>
        <taxon>Aspergillus</taxon>
        <taxon>Aspergillus subgen. Circumdati</taxon>
    </lineage>
</organism>
<dbReference type="GO" id="GO:0005524">
    <property type="term" value="F:ATP binding"/>
    <property type="evidence" value="ECO:0007669"/>
    <property type="project" value="InterPro"/>
</dbReference>
<feature type="domain" description="Protein kinase" evidence="2">
    <location>
        <begin position="362"/>
        <end position="714"/>
    </location>
</feature>
<dbReference type="VEuPathDB" id="FungiDB:M747DRAFT_246636"/>
<dbReference type="InterPro" id="IPR008271">
    <property type="entry name" value="Ser/Thr_kinase_AS"/>
</dbReference>
<accession>A0A370BJ79</accession>
<keyword evidence="3" id="KW-0808">Transferase</keyword>
<dbReference type="SUPFAM" id="SSF56112">
    <property type="entry name" value="Protein kinase-like (PK-like)"/>
    <property type="match status" value="1"/>
</dbReference>
<evidence type="ECO:0000313" key="3">
    <source>
        <dbReference type="EMBL" id="RDH15643.1"/>
    </source>
</evidence>
<dbReference type="GO" id="GO:0004674">
    <property type="term" value="F:protein serine/threonine kinase activity"/>
    <property type="evidence" value="ECO:0007669"/>
    <property type="project" value="TreeGrafter"/>
</dbReference>
<dbReference type="Proteomes" id="UP000253845">
    <property type="component" value="Unassembled WGS sequence"/>
</dbReference>
<name>A0A370BJ79_ASPNG</name>
<dbReference type="PANTHER" id="PTHR24359:SF1">
    <property type="entry name" value="INHIBITOR OF NUCLEAR FACTOR KAPPA-B KINASE EPSILON SUBUNIT HOMOLOG 1-RELATED"/>
    <property type="match status" value="1"/>
</dbReference>
<dbReference type="Pfam" id="PF00069">
    <property type="entry name" value="Pkinase"/>
    <property type="match status" value="1"/>
</dbReference>
<evidence type="ECO:0000259" key="2">
    <source>
        <dbReference type="PROSITE" id="PS50011"/>
    </source>
</evidence>
<feature type="region of interest" description="Disordered" evidence="1">
    <location>
        <begin position="717"/>
        <end position="742"/>
    </location>
</feature>
<sequence>MKLRPDPSQVLTPAIADPSHPLPDQLSVLLSRDCDFLVHPFAKHALFVLSGRHSDQPRDCVVRRMFLACPEIRRFMSDATLAFSWHNPAALRSSQRPMDSGALYGVVKGCTATIVADSFALFGQQGCLLGCSHYFARLELMRGTELISNHQKQAAYHRHQAVPPAHDRVLSDAAPFPAHHHSISFTYHTRTKACHFHVVQLLQSNQMSSPQPGSEFWRATGAIKDDLENHTKRRYEVTNRFVTYQDLVKILQKEGRIHKVLYTDCLTTEDLHNIQHNFIVILTTLVSIGATHCLANFRSLFLTGSITDKDLPLEREQIETFLPGHSELVDQFESHQCDFCPTVISCTRLLHCVPSKSRLPFEKKPEKLGIGGFGEVDLVTITPGYWEFDRDCTNSSAYKVACKKFSSDSKEAFLKEYKNLTILKESLTTQSHILQHYTAVDHDPHSYYILFPYAEHGDLYQFLHGGAGSYELHNQFPRLPVEGDPAIFKPLLHQCWALACAIEWLHDYIQVDGEHIMCAHLDLKPDNILIRNDASSVVGKWMISDFGISVLEPQKLDSSRPLSVRGCYREPTIEVNPHGGRGTYRPPEAINRIGSRAMTNKIGRRSDIWAYGCIFTEVLAWAIGRREGVEYLAQERQIGITNDFFWDEHFGQSLSPQATGFKVRDSVVRWLDHIQTSPEKVVGEWVKTIKDILIIDKESRPKAQKLVTYVTSVYKPGDVPRDPDSQPIGSPVEPSSRQSPIDPVSHPVRHIIHHTVNHQVRHPVRLPVRRLVCHPIECQTIENFPEGKVPIAVVSNDKVEVLSLDLSQREIREVQFLALFGKLGNAEVVIEGQYLAVWGFCKEEGERMRILKLPDLEQTFTQAIFNARGDFLFAWARSSKKESLYVWKIEGLADEPDFAVHYSLNRYLAVTLNQQRSESHGIEPERIERPFDTLNVTGREVLEIPKSFKLASKVRAYEQQGVVTVVLWNETSLFISDLPPSDRNH</sequence>
<dbReference type="PANTHER" id="PTHR24359">
    <property type="entry name" value="SERINE/THREONINE-PROTEIN KINASE SBK1"/>
    <property type="match status" value="1"/>
</dbReference>
<dbReference type="EMBL" id="KZ851946">
    <property type="protein sequence ID" value="RDH15643.1"/>
    <property type="molecule type" value="Genomic_DNA"/>
</dbReference>
<dbReference type="InterPro" id="IPR000719">
    <property type="entry name" value="Prot_kinase_dom"/>
</dbReference>
<reference evidence="3 4" key="1">
    <citation type="submission" date="2018-07" db="EMBL/GenBank/DDBJ databases">
        <title>Section-level genome sequencing of Aspergillus section Nigri to investigate inter- and intra-species variation.</title>
        <authorList>
            <consortium name="DOE Joint Genome Institute"/>
            <person name="Vesth T.C."/>
            <person name="Nybo J.L."/>
            <person name="Theobald S."/>
            <person name="Frisvad J.C."/>
            <person name="Larsen T.O."/>
            <person name="Nielsen K.F."/>
            <person name="Hoof J.B."/>
            <person name="Brandl J."/>
            <person name="Salamov A."/>
            <person name="Riley R."/>
            <person name="Gladden J.M."/>
            <person name="Phatale P."/>
            <person name="Nielsen M.T."/>
            <person name="Lyhne E.K."/>
            <person name="Kogle M.E."/>
            <person name="Strasser K."/>
            <person name="McDonnell E."/>
            <person name="Barry K."/>
            <person name="Clum A."/>
            <person name="Chen C."/>
            <person name="Nolan M."/>
            <person name="Sandor L."/>
            <person name="Kuo A."/>
            <person name="Lipzen A."/>
            <person name="Hainaut M."/>
            <person name="Drula E."/>
            <person name="Tsang A."/>
            <person name="Magnuson J.K."/>
            <person name="Henrissat B."/>
            <person name="Wiebenga A."/>
            <person name="Simmons B.A."/>
            <person name="Makela M.R."/>
            <person name="De vries R.P."/>
            <person name="Grigoriev I.V."/>
            <person name="Mortensen U.H."/>
            <person name="Baker S.E."/>
            <person name="Andersen M.R."/>
        </authorList>
    </citation>
    <scope>NUCLEOTIDE SEQUENCE [LARGE SCALE GENOMIC DNA]</scope>
    <source>
        <strain evidence="3 4">ATCC 13496</strain>
    </source>
</reference>
<evidence type="ECO:0000313" key="4">
    <source>
        <dbReference type="Proteomes" id="UP000253845"/>
    </source>
</evidence>
<dbReference type="PROSITE" id="PS00108">
    <property type="entry name" value="PROTEIN_KINASE_ST"/>
    <property type="match status" value="1"/>
</dbReference>